<feature type="region of interest" description="Disordered" evidence="1">
    <location>
        <begin position="115"/>
        <end position="137"/>
    </location>
</feature>
<evidence type="ECO:0000256" key="1">
    <source>
        <dbReference type="SAM" id="MobiDB-lite"/>
    </source>
</evidence>
<proteinExistence type="evidence at transcript level"/>
<feature type="compositionally biased region" description="Polar residues" evidence="1">
    <location>
        <begin position="7"/>
        <end position="17"/>
    </location>
</feature>
<evidence type="ECO:0000313" key="2">
    <source>
        <dbReference type="EMBL" id="ADM87547.1"/>
    </source>
</evidence>
<feature type="region of interest" description="Disordered" evidence="1">
    <location>
        <begin position="277"/>
        <end position="297"/>
    </location>
</feature>
<accession>V5IU75</accession>
<sequence>MHLSIPTLGTESATTGTHVAPEEPSPASGGNVGLVPHHIEESSAADNSELDFVKRLYDSGFGKRAYSYVSEYKRLPVYKFGLGKRSKEYGFGLGKRAGADGGRFYSFGLGKREDDDDYVQEEEDENQINGNDELEDSDVDTMDKRERLYSFDLEKRVRPYSFGLGKRSPSSGIQRLYGFGVGKRGRSLYSFGLGKRSDGRLYPFGLEKRPASSGRQSGSRFNFGLLKKSYDTNLEEFEDEMEEEAKRSPQGRRYSFGMGKREVAPSELQAVRNEERVREMDNKEESRNNGTAEGYHHSAERVKRSLHYAFGLGKRAYDLYSSLDGDEDDEVGDEEFTRLVRRPFKFGLGKRIPIYDFGTEKLSER</sequence>
<dbReference type="AlphaFoldDB" id="V5IU75"/>
<name>V5IU75_MASDA</name>
<dbReference type="EMBL" id="HQ110056">
    <property type="protein sequence ID" value="ADM87547.1"/>
    <property type="molecule type" value="mRNA"/>
</dbReference>
<organism evidence="2">
    <name type="scientific">Mastotermes darwiniensis</name>
    <name type="common">Giant northern termite</name>
    <dbReference type="NCBI Taxonomy" id="13139"/>
    <lineage>
        <taxon>Eukaryota</taxon>
        <taxon>Metazoa</taxon>
        <taxon>Ecdysozoa</taxon>
        <taxon>Arthropoda</taxon>
        <taxon>Hexapoda</taxon>
        <taxon>Insecta</taxon>
        <taxon>Pterygota</taxon>
        <taxon>Neoptera</taxon>
        <taxon>Polyneoptera</taxon>
        <taxon>Dictyoptera</taxon>
        <taxon>Blattodea</taxon>
        <taxon>Blattoidea</taxon>
        <taxon>Termitoidae</taxon>
        <taxon>Mastotermitidae</taxon>
        <taxon>Mastotermes</taxon>
    </lineage>
</organism>
<reference evidence="2" key="1">
    <citation type="submission" date="2010-08" db="EMBL/GenBank/DDBJ databases">
        <title>The allatostatin A gene of the termite Mastotermes darwiniensis and the wood-eating cockroach Cryptocercus darwini.</title>
        <authorList>
            <person name="Wende F."/>
            <person name="Meyering-Vos M."/>
            <person name="Hoffmann K.H."/>
        </authorList>
    </citation>
    <scope>NUCLEOTIDE SEQUENCE</scope>
</reference>
<protein>
    <submittedName>
        <fullName evidence="2">Allatostatin A prohormone</fullName>
    </submittedName>
</protein>
<feature type="compositionally biased region" description="Basic and acidic residues" evidence="1">
    <location>
        <begin position="277"/>
        <end position="287"/>
    </location>
</feature>
<feature type="region of interest" description="Disordered" evidence="1">
    <location>
        <begin position="1"/>
        <end position="36"/>
    </location>
</feature>